<evidence type="ECO:0000313" key="6">
    <source>
        <dbReference type="EMBL" id="KKK36472.1"/>
    </source>
</evidence>
<accession>A0A0M2SU12</accession>
<dbReference type="Gene3D" id="3.40.50.1360">
    <property type="match status" value="1"/>
</dbReference>
<dbReference type="GO" id="GO:0004342">
    <property type="term" value="F:glucosamine-6-phosphate deaminase activity"/>
    <property type="evidence" value="ECO:0007669"/>
    <property type="project" value="UniProtKB-UniRule"/>
</dbReference>
<organism evidence="6 7">
    <name type="scientific">Mesobacillus campisalis</name>
    <dbReference type="NCBI Taxonomy" id="1408103"/>
    <lineage>
        <taxon>Bacteria</taxon>
        <taxon>Bacillati</taxon>
        <taxon>Bacillota</taxon>
        <taxon>Bacilli</taxon>
        <taxon>Bacillales</taxon>
        <taxon>Bacillaceae</taxon>
        <taxon>Mesobacillus</taxon>
    </lineage>
</organism>
<comment type="caution">
    <text evidence="6">The sequence shown here is derived from an EMBL/GenBank/DDBJ whole genome shotgun (WGS) entry which is preliminary data.</text>
</comment>
<gene>
    <name evidence="4" type="primary">nagB</name>
    <name evidence="6" type="ORF">WQ57_19165</name>
</gene>
<dbReference type="InterPro" id="IPR004547">
    <property type="entry name" value="Glucosamine6P_isomerase"/>
</dbReference>
<dbReference type="GO" id="GO:0042802">
    <property type="term" value="F:identical protein binding"/>
    <property type="evidence" value="ECO:0007669"/>
    <property type="project" value="TreeGrafter"/>
</dbReference>
<evidence type="ECO:0000256" key="4">
    <source>
        <dbReference type="HAMAP-Rule" id="MF_01241"/>
    </source>
</evidence>
<name>A0A0M2SU12_9BACI</name>
<keyword evidence="7" id="KW-1185">Reference proteome</keyword>
<comment type="pathway">
    <text evidence="4">Amino-sugar metabolism; N-acetylneuraminate degradation; D-fructose 6-phosphate from N-acetylneuraminate: step 5/5.</text>
</comment>
<feature type="active site" description="Proton acceptor; for ring-opening step" evidence="4">
    <location>
        <position position="138"/>
    </location>
</feature>
<dbReference type="NCBIfam" id="TIGR00502">
    <property type="entry name" value="nagB"/>
    <property type="match status" value="1"/>
</dbReference>
<evidence type="ECO:0000256" key="2">
    <source>
        <dbReference type="ARBA" id="ARBA00022801"/>
    </source>
</evidence>
<protein>
    <recommendedName>
        <fullName evidence="4">Glucosamine-6-phosphate deaminase</fullName>
        <ecNumber evidence="4">3.5.99.6</ecNumber>
    </recommendedName>
    <alternativeName>
        <fullName evidence="4">GlcN6P deaminase</fullName>
        <shortName evidence="4">GNPDA</shortName>
    </alternativeName>
    <alternativeName>
        <fullName evidence="4">Glucosamine-6-phosphate isomerase</fullName>
    </alternativeName>
</protein>
<reference evidence="6 7" key="1">
    <citation type="submission" date="2015-04" db="EMBL/GenBank/DDBJ databases">
        <title>Taxonomic description and genome sequence of Bacillus campisalis sp. nov., a novel member of the genus Bacillus isolated from solar saltern.</title>
        <authorList>
            <person name="Mathan Kumar R."/>
            <person name="Kaur G."/>
            <person name="Kumar A."/>
            <person name="Singh N.K."/>
            <person name="Kaur N."/>
            <person name="Kumar N."/>
            <person name="Mayilraj S."/>
        </authorList>
    </citation>
    <scope>NUCLEOTIDE SEQUENCE [LARGE SCALE GENOMIC DNA]</scope>
    <source>
        <strain evidence="6 7">SA2-6</strain>
    </source>
</reference>
<evidence type="ECO:0000256" key="1">
    <source>
        <dbReference type="ARBA" id="ARBA00000644"/>
    </source>
</evidence>
<proteinExistence type="inferred from homology"/>
<feature type="domain" description="Glucosamine/galactosamine-6-phosphate isomerase" evidence="5">
    <location>
        <begin position="12"/>
        <end position="226"/>
    </location>
</feature>
<dbReference type="GO" id="GO:0005975">
    <property type="term" value="P:carbohydrate metabolic process"/>
    <property type="evidence" value="ECO:0007669"/>
    <property type="project" value="InterPro"/>
</dbReference>
<dbReference type="PANTHER" id="PTHR11280:SF5">
    <property type="entry name" value="GLUCOSAMINE-6-PHOSPHATE ISOMERASE"/>
    <property type="match status" value="1"/>
</dbReference>
<dbReference type="CDD" id="cd01399">
    <property type="entry name" value="GlcN6P_deaminase"/>
    <property type="match status" value="1"/>
</dbReference>
<dbReference type="Proteomes" id="UP000034166">
    <property type="component" value="Unassembled WGS sequence"/>
</dbReference>
<comment type="function">
    <text evidence="4">Catalyzes the reversible isomerization-deamination of glucosamine 6-phosphate (GlcN6P) to form fructose 6-phosphate (Fru6P) and ammonium ion.</text>
</comment>
<feature type="active site" description="For ring-opening step" evidence="4">
    <location>
        <position position="143"/>
    </location>
</feature>
<dbReference type="InterPro" id="IPR018321">
    <property type="entry name" value="Glucosamine6P_isomerase_CS"/>
</dbReference>
<dbReference type="AlphaFoldDB" id="A0A0M2SU12"/>
<dbReference type="SUPFAM" id="SSF100950">
    <property type="entry name" value="NagB/RpiA/CoA transferase-like"/>
    <property type="match status" value="1"/>
</dbReference>
<dbReference type="PATRIC" id="fig|1408103.3.peg.4244"/>
<comment type="caution">
    <text evidence="4">Lacks conserved residue(s) required for the propagation of feature annotation.</text>
</comment>
<dbReference type="GO" id="GO:0005737">
    <property type="term" value="C:cytoplasm"/>
    <property type="evidence" value="ECO:0007669"/>
    <property type="project" value="TreeGrafter"/>
</dbReference>
<dbReference type="Pfam" id="PF01182">
    <property type="entry name" value="Glucosamine_iso"/>
    <property type="match status" value="1"/>
</dbReference>
<dbReference type="EC" id="3.5.99.6" evidence="4"/>
<dbReference type="UniPathway" id="UPA00629">
    <property type="reaction ID" value="UER00684"/>
</dbReference>
<keyword evidence="3 4" id="KW-0119">Carbohydrate metabolism</keyword>
<dbReference type="HAMAP" id="MF_01241">
    <property type="entry name" value="GlcN6P_deamin"/>
    <property type="match status" value="1"/>
</dbReference>
<dbReference type="FunFam" id="3.40.50.1360:FF:000003">
    <property type="entry name" value="Glucosamine-6-phosphate deaminase"/>
    <property type="match status" value="1"/>
</dbReference>
<evidence type="ECO:0000259" key="5">
    <source>
        <dbReference type="Pfam" id="PF01182"/>
    </source>
</evidence>
<comment type="similarity">
    <text evidence="4">Belongs to the glucosamine/galactosamine-6-phosphate isomerase family. NagB subfamily.</text>
</comment>
<comment type="catalytic activity">
    <reaction evidence="1 4">
        <text>alpha-D-glucosamine 6-phosphate + H2O = beta-D-fructose 6-phosphate + NH4(+)</text>
        <dbReference type="Rhea" id="RHEA:12172"/>
        <dbReference type="ChEBI" id="CHEBI:15377"/>
        <dbReference type="ChEBI" id="CHEBI:28938"/>
        <dbReference type="ChEBI" id="CHEBI:57634"/>
        <dbReference type="ChEBI" id="CHEBI:75989"/>
        <dbReference type="EC" id="3.5.99.6"/>
    </reaction>
</comment>
<feature type="active site" description="For ring-opening step" evidence="4">
    <location>
        <position position="136"/>
    </location>
</feature>
<dbReference type="InterPro" id="IPR006148">
    <property type="entry name" value="Glc/Gal-6P_isomerase"/>
</dbReference>
<dbReference type="GO" id="GO:0006043">
    <property type="term" value="P:glucosamine catabolic process"/>
    <property type="evidence" value="ECO:0007669"/>
    <property type="project" value="TreeGrafter"/>
</dbReference>
<keyword evidence="2 4" id="KW-0378">Hydrolase</keyword>
<dbReference type="PROSITE" id="PS01161">
    <property type="entry name" value="GLC_GALNAC_ISOMERASE"/>
    <property type="match status" value="1"/>
</dbReference>
<dbReference type="EMBL" id="LAYY01000030">
    <property type="protein sequence ID" value="KKK36472.1"/>
    <property type="molecule type" value="Genomic_DNA"/>
</dbReference>
<feature type="active site" description="Proton acceptor; for enolization step" evidence="4">
    <location>
        <position position="67"/>
    </location>
</feature>
<evidence type="ECO:0000256" key="3">
    <source>
        <dbReference type="ARBA" id="ARBA00023277"/>
    </source>
</evidence>
<dbReference type="GO" id="GO:0006046">
    <property type="term" value="P:N-acetylglucosamine catabolic process"/>
    <property type="evidence" value="ECO:0007669"/>
    <property type="project" value="UniProtKB-UniRule"/>
</dbReference>
<dbReference type="GO" id="GO:0019262">
    <property type="term" value="P:N-acetylneuraminate catabolic process"/>
    <property type="evidence" value="ECO:0007669"/>
    <property type="project" value="UniProtKB-UniRule"/>
</dbReference>
<dbReference type="RefSeq" id="WP_046525379.1">
    <property type="nucleotide sequence ID" value="NZ_LAYY01000030.1"/>
</dbReference>
<evidence type="ECO:0000313" key="7">
    <source>
        <dbReference type="Proteomes" id="UP000034166"/>
    </source>
</evidence>
<dbReference type="InterPro" id="IPR037171">
    <property type="entry name" value="NagB/RpiA_transferase-like"/>
</dbReference>
<sequence>MKIKKVKNYEEMSRIAAELIIDKVRSNPSINLGLATGSTPVGMYEKLVQDHQEKGTSYKSVKTFNLDEYIGLSSENPNSYRSFMNKQLFNHIDIPIENTHVPHGDAKDPSQECAEYEALLKKNGGVDLQILGIGGNGHIGFNEPGTSFQSETHIIELAESTRRANARFFNSLEEVPTQAITMGIASIMQSKEILLLVSGQKKSQAVKQLLQGDVGEHFPASVLKTHPNVTIIADEAALSEVTV</sequence>
<dbReference type="PANTHER" id="PTHR11280">
    <property type="entry name" value="GLUCOSAMINE-6-PHOSPHATE ISOMERASE"/>
    <property type="match status" value="1"/>
</dbReference>
<dbReference type="OrthoDB" id="9791139at2"/>